<feature type="compositionally biased region" description="Polar residues" evidence="1">
    <location>
        <begin position="98"/>
        <end position="117"/>
    </location>
</feature>
<evidence type="ECO:0000313" key="3">
    <source>
        <dbReference type="EMBL" id="KAA0191497.1"/>
    </source>
</evidence>
<dbReference type="OrthoDB" id="6258898at2759"/>
<comment type="caution">
    <text evidence="3">The sequence shown here is derived from an EMBL/GenBank/DDBJ whole genome shotgun (WGS) entry which is preliminary data.</text>
</comment>
<dbReference type="Proteomes" id="UP000728185">
    <property type="component" value="Unassembled WGS sequence"/>
</dbReference>
<reference evidence="3" key="1">
    <citation type="submission" date="2019-05" db="EMBL/GenBank/DDBJ databases">
        <title>Annotation for the trematode Fasciolopsis buski.</title>
        <authorList>
            <person name="Choi Y.-J."/>
        </authorList>
    </citation>
    <scope>NUCLEOTIDE SEQUENCE</scope>
    <source>
        <strain evidence="3">HT</strain>
        <tissue evidence="3">Whole worm</tissue>
    </source>
</reference>
<dbReference type="Pfam" id="PF19010">
    <property type="entry name" value="DUF5739"/>
    <property type="match status" value="1"/>
</dbReference>
<evidence type="ECO:0000313" key="4">
    <source>
        <dbReference type="Proteomes" id="UP000728185"/>
    </source>
</evidence>
<evidence type="ECO:0000256" key="1">
    <source>
        <dbReference type="SAM" id="MobiDB-lite"/>
    </source>
</evidence>
<feature type="region of interest" description="Disordered" evidence="1">
    <location>
        <begin position="252"/>
        <end position="284"/>
    </location>
</feature>
<feature type="domain" description="DUF5739" evidence="2">
    <location>
        <begin position="273"/>
        <end position="377"/>
    </location>
</feature>
<feature type="region of interest" description="Disordered" evidence="1">
    <location>
        <begin position="218"/>
        <end position="238"/>
    </location>
</feature>
<feature type="region of interest" description="Disordered" evidence="1">
    <location>
        <begin position="98"/>
        <end position="132"/>
    </location>
</feature>
<feature type="compositionally biased region" description="Basic and acidic residues" evidence="1">
    <location>
        <begin position="118"/>
        <end position="128"/>
    </location>
</feature>
<protein>
    <recommendedName>
        <fullName evidence="2">DUF5739 domain-containing protein</fullName>
    </recommendedName>
</protein>
<accession>A0A8E0RSI4</accession>
<feature type="region of interest" description="Disordered" evidence="1">
    <location>
        <begin position="172"/>
        <end position="193"/>
    </location>
</feature>
<dbReference type="AlphaFoldDB" id="A0A8E0RSI4"/>
<feature type="compositionally biased region" description="Polar residues" evidence="1">
    <location>
        <begin position="269"/>
        <end position="278"/>
    </location>
</feature>
<keyword evidence="4" id="KW-1185">Reference proteome</keyword>
<gene>
    <name evidence="3" type="ORF">FBUS_05323</name>
</gene>
<sequence length="449" mass="52146">MSLLLLIYVSNKRSTSGYLIFPKIIVIICHIPLFMLPQATCMSLIKEKTRLTEVAKSSEALDFRPMNGTDLTPTPSHASKDTYYWNRPRPEELLLSLSQGRTNPNLPQRFIKTNSTKLLKETRPDEKRSRRRKKYNYRPYLWTPLRTKNCYKLEPPNLLTPKEIDKYEQSLYSSNNPYSHPAREESTSTESDEQHLISSPMKWVNRMPVPLSTWSSTLRHGRHEADKAKAAKQTSKRRFRSPVFQPIIKNKFQRRRMRQPHGRTRRSNADQSKTQITTDGRPHVSDTPQIVITIHRILIRPSVISLENGGLHARIRYIIQLHKKLTGFYRLTMEVRIDPDYPPIYVGNIQNVCAHWPANLPQSNCSTNKSRFYQKGQICFCHMPPGIYRQRLRLNLTNILDGLEVPKFLVNFLFDGKEINIHLLVKLEDENDHVTGCLSLTLPVLLKSA</sequence>
<dbReference type="EMBL" id="LUCM01006295">
    <property type="protein sequence ID" value="KAA0191497.1"/>
    <property type="molecule type" value="Genomic_DNA"/>
</dbReference>
<feature type="compositionally biased region" description="Basic residues" evidence="1">
    <location>
        <begin position="252"/>
        <end position="266"/>
    </location>
</feature>
<proteinExistence type="predicted"/>
<name>A0A8E0RSI4_9TREM</name>
<dbReference type="InterPro" id="IPR043800">
    <property type="entry name" value="DUF5739"/>
</dbReference>
<organism evidence="3 4">
    <name type="scientific">Fasciolopsis buskii</name>
    <dbReference type="NCBI Taxonomy" id="27845"/>
    <lineage>
        <taxon>Eukaryota</taxon>
        <taxon>Metazoa</taxon>
        <taxon>Spiralia</taxon>
        <taxon>Lophotrochozoa</taxon>
        <taxon>Platyhelminthes</taxon>
        <taxon>Trematoda</taxon>
        <taxon>Digenea</taxon>
        <taxon>Plagiorchiida</taxon>
        <taxon>Echinostomata</taxon>
        <taxon>Echinostomatoidea</taxon>
        <taxon>Fasciolidae</taxon>
        <taxon>Fasciolopsis</taxon>
    </lineage>
</organism>
<evidence type="ECO:0000259" key="2">
    <source>
        <dbReference type="Pfam" id="PF19010"/>
    </source>
</evidence>